<evidence type="ECO:0000256" key="3">
    <source>
        <dbReference type="SAM" id="Phobius"/>
    </source>
</evidence>
<feature type="compositionally biased region" description="Low complexity" evidence="2">
    <location>
        <begin position="259"/>
        <end position="279"/>
    </location>
</feature>
<evidence type="ECO:0000313" key="7">
    <source>
        <dbReference type="Proteomes" id="UP001501563"/>
    </source>
</evidence>
<evidence type="ECO:0000256" key="1">
    <source>
        <dbReference type="ARBA" id="ARBA00022729"/>
    </source>
</evidence>
<evidence type="ECO:0000256" key="2">
    <source>
        <dbReference type="SAM" id="MobiDB-lite"/>
    </source>
</evidence>
<organism evidence="6 7">
    <name type="scientific">Streptomyces lannensis</name>
    <dbReference type="NCBI Taxonomy" id="766498"/>
    <lineage>
        <taxon>Bacteria</taxon>
        <taxon>Bacillati</taxon>
        <taxon>Actinomycetota</taxon>
        <taxon>Actinomycetes</taxon>
        <taxon>Kitasatosporales</taxon>
        <taxon>Streptomycetaceae</taxon>
        <taxon>Streptomyces</taxon>
    </lineage>
</organism>
<feature type="transmembrane region" description="Helical" evidence="3">
    <location>
        <begin position="281"/>
        <end position="302"/>
    </location>
</feature>
<feature type="domain" description="Chitin-binding type-4" evidence="5">
    <location>
        <begin position="27"/>
        <end position="203"/>
    </location>
</feature>
<proteinExistence type="predicted"/>
<accession>A0ABP7JL03</accession>
<keyword evidence="7" id="KW-1185">Reference proteome</keyword>
<name>A0ABP7JL03_9ACTN</name>
<dbReference type="EMBL" id="BAAAZA010000001">
    <property type="protein sequence ID" value="GAA3846589.1"/>
    <property type="molecule type" value="Genomic_DNA"/>
</dbReference>
<dbReference type="SUPFAM" id="SSF81296">
    <property type="entry name" value="E set domains"/>
    <property type="match status" value="1"/>
</dbReference>
<gene>
    <name evidence="6" type="ORF">GCM10022207_04330</name>
</gene>
<keyword evidence="3" id="KW-0812">Transmembrane</keyword>
<feature type="signal peptide" evidence="4">
    <location>
        <begin position="1"/>
        <end position="26"/>
    </location>
</feature>
<sequence>MTAHRTVAVAAVAAAATLLPATPALAHGAPTDPVSRVFACSPEGAARATAACRAAIAANGAPFTAWDNLRVAGVNGRDRQLIPDGRLCSGGLPAYKGLDLARPDWPSTRLTPGSSLTMAYSSTIPHTGTFKLFLTKPGYDPAKPLAWSDLPQRPFAQVTDPPLTGGAYRIGAKLPADRSGRHVLFTIWQNSSTTDTYYSCSDVVFPASRSSGGTGARAGSPSASTASGTAGRKKTSHSATPAPSPSRLAPSTSPAPAEPVTSVPGTPAAAAAPASGGGTSLPLLAGGAGAFLVVAGGTALALRRRRG</sequence>
<dbReference type="InterPro" id="IPR014756">
    <property type="entry name" value="Ig_E-set"/>
</dbReference>
<feature type="region of interest" description="Disordered" evidence="2">
    <location>
        <begin position="209"/>
        <end position="279"/>
    </location>
</feature>
<dbReference type="RefSeq" id="WP_345545759.1">
    <property type="nucleotide sequence ID" value="NZ_BAAAZA010000001.1"/>
</dbReference>
<evidence type="ECO:0000313" key="6">
    <source>
        <dbReference type="EMBL" id="GAA3846589.1"/>
    </source>
</evidence>
<dbReference type="PANTHER" id="PTHR34823">
    <property type="entry name" value="GLCNAC-BINDING PROTEIN A"/>
    <property type="match status" value="1"/>
</dbReference>
<evidence type="ECO:0000256" key="4">
    <source>
        <dbReference type="SAM" id="SignalP"/>
    </source>
</evidence>
<dbReference type="InterPro" id="IPR004302">
    <property type="entry name" value="Cellulose/chitin-bd_N"/>
</dbReference>
<dbReference type="Proteomes" id="UP001501563">
    <property type="component" value="Unassembled WGS sequence"/>
</dbReference>
<keyword evidence="3" id="KW-1133">Transmembrane helix</keyword>
<protein>
    <recommendedName>
        <fullName evidence="5">Chitin-binding type-4 domain-containing protein</fullName>
    </recommendedName>
</protein>
<dbReference type="Gene3D" id="2.70.50.50">
    <property type="entry name" value="chitin-binding protein cbp21"/>
    <property type="match status" value="1"/>
</dbReference>
<comment type="caution">
    <text evidence="6">The sequence shown here is derived from an EMBL/GenBank/DDBJ whole genome shotgun (WGS) entry which is preliminary data.</text>
</comment>
<dbReference type="PANTHER" id="PTHR34823:SF1">
    <property type="entry name" value="CHITIN-BINDING TYPE-4 DOMAIN-CONTAINING PROTEIN"/>
    <property type="match status" value="1"/>
</dbReference>
<evidence type="ECO:0000259" key="5">
    <source>
        <dbReference type="Pfam" id="PF03067"/>
    </source>
</evidence>
<keyword evidence="1 4" id="KW-0732">Signal</keyword>
<dbReference type="InterPro" id="IPR051024">
    <property type="entry name" value="GlcNAc_Chitin_IntDeg"/>
</dbReference>
<keyword evidence="3" id="KW-0472">Membrane</keyword>
<reference evidence="7" key="1">
    <citation type="journal article" date="2019" name="Int. J. Syst. Evol. Microbiol.">
        <title>The Global Catalogue of Microorganisms (GCM) 10K type strain sequencing project: providing services to taxonomists for standard genome sequencing and annotation.</title>
        <authorList>
            <consortium name="The Broad Institute Genomics Platform"/>
            <consortium name="The Broad Institute Genome Sequencing Center for Infectious Disease"/>
            <person name="Wu L."/>
            <person name="Ma J."/>
        </authorList>
    </citation>
    <scope>NUCLEOTIDE SEQUENCE [LARGE SCALE GENOMIC DNA]</scope>
    <source>
        <strain evidence="7">JCM 16578</strain>
    </source>
</reference>
<dbReference type="CDD" id="cd21177">
    <property type="entry name" value="LPMO_AA10"/>
    <property type="match status" value="1"/>
</dbReference>
<dbReference type="Pfam" id="PF03067">
    <property type="entry name" value="LPMO_10"/>
    <property type="match status" value="1"/>
</dbReference>
<feature type="chain" id="PRO_5046184841" description="Chitin-binding type-4 domain-containing protein" evidence="4">
    <location>
        <begin position="27"/>
        <end position="307"/>
    </location>
</feature>
<feature type="compositionally biased region" description="Low complexity" evidence="2">
    <location>
        <begin position="209"/>
        <end position="230"/>
    </location>
</feature>